<protein>
    <submittedName>
        <fullName evidence="3">Uncharacterized protein</fullName>
    </submittedName>
</protein>
<dbReference type="AlphaFoldDB" id="V5AKH5"/>
<feature type="transmembrane region" description="Helical" evidence="2">
    <location>
        <begin position="65"/>
        <end position="83"/>
    </location>
</feature>
<accession>V5AKH5</accession>
<feature type="compositionally biased region" description="Basic and acidic residues" evidence="1">
    <location>
        <begin position="222"/>
        <end position="243"/>
    </location>
</feature>
<feature type="compositionally biased region" description="Low complexity" evidence="1">
    <location>
        <begin position="258"/>
        <end position="269"/>
    </location>
</feature>
<reference evidence="3 4" key="1">
    <citation type="journal article" date="2014" name="Genome Announc.">
        <title>Trypanosoma cruzi Clone Dm28c Draft Genome Sequence.</title>
        <authorList>
            <person name="Grisard E.C."/>
            <person name="Teixeira S.M."/>
            <person name="de Almeida L.G."/>
            <person name="Stoco P.H."/>
            <person name="Gerber A.L."/>
            <person name="Talavera-Lopez C."/>
            <person name="Lima O.C."/>
            <person name="Andersson B."/>
            <person name="de Vasconcelos A.T."/>
        </authorList>
    </citation>
    <scope>NUCLEOTIDE SEQUENCE [LARGE SCALE GENOMIC DNA]</scope>
    <source>
        <strain evidence="3 4">Dm28c</strain>
    </source>
</reference>
<keyword evidence="2" id="KW-1133">Transmembrane helix</keyword>
<gene>
    <name evidence="3" type="ORF">TCDM_12754</name>
</gene>
<evidence type="ECO:0000256" key="2">
    <source>
        <dbReference type="SAM" id="Phobius"/>
    </source>
</evidence>
<keyword evidence="2" id="KW-0812">Transmembrane</keyword>
<feature type="region of interest" description="Disordered" evidence="1">
    <location>
        <begin position="157"/>
        <end position="302"/>
    </location>
</feature>
<dbReference type="EMBL" id="AYLP01000682">
    <property type="protein sequence ID" value="ESS55754.1"/>
    <property type="molecule type" value="Genomic_DNA"/>
</dbReference>
<name>V5AKH5_TRYCR</name>
<sequence length="302" mass="34582">MSLSFSRGRRKCARLFEEQKWHLVSLKYVYPIRIGLSIRHESGTIRICKYAERTKRIWHTRRHTIFPFFFVVFYLYGNVWYPASSRGEYSLLSFYCSCVCVCRGRGLIHVPVAPLRNEILLSSHLRSEWVWASATHPPTHSQTRREEGTDPLAVTVPTRSAKHQRHAPPICTGHHGRHGGPSVCAGRPFRGATRFTRSGERQTERRREMNERRQKALTINLAREHAATPRRNAGEDGKGEKATSSKTQKRNKRQAGKAPPRLSRRPAAPHQLSTQQTHTTPAITHQWKKKRHTAAAPVQSHG</sequence>
<evidence type="ECO:0000313" key="4">
    <source>
        <dbReference type="Proteomes" id="UP000017861"/>
    </source>
</evidence>
<evidence type="ECO:0000256" key="1">
    <source>
        <dbReference type="SAM" id="MobiDB-lite"/>
    </source>
</evidence>
<comment type="caution">
    <text evidence="3">The sequence shown here is derived from an EMBL/GenBank/DDBJ whole genome shotgun (WGS) entry which is preliminary data.</text>
</comment>
<dbReference type="Proteomes" id="UP000017861">
    <property type="component" value="Unassembled WGS sequence"/>
</dbReference>
<feature type="compositionally biased region" description="Basic and acidic residues" evidence="1">
    <location>
        <begin position="197"/>
        <end position="214"/>
    </location>
</feature>
<proteinExistence type="predicted"/>
<feature type="compositionally biased region" description="Polar residues" evidence="1">
    <location>
        <begin position="271"/>
        <end position="283"/>
    </location>
</feature>
<evidence type="ECO:0000313" key="3">
    <source>
        <dbReference type="EMBL" id="ESS55754.1"/>
    </source>
</evidence>
<dbReference type="VEuPathDB" id="TriTrypDB:TCDM_12754"/>
<organism evidence="3 4">
    <name type="scientific">Trypanosoma cruzi Dm28c</name>
    <dbReference type="NCBI Taxonomy" id="1416333"/>
    <lineage>
        <taxon>Eukaryota</taxon>
        <taxon>Discoba</taxon>
        <taxon>Euglenozoa</taxon>
        <taxon>Kinetoplastea</taxon>
        <taxon>Metakinetoplastina</taxon>
        <taxon>Trypanosomatida</taxon>
        <taxon>Trypanosomatidae</taxon>
        <taxon>Trypanosoma</taxon>
        <taxon>Schizotrypanum</taxon>
    </lineage>
</organism>
<keyword evidence="2" id="KW-0472">Membrane</keyword>